<dbReference type="SUPFAM" id="SSF89447">
    <property type="entry name" value="AbrB/MazE/MraZ-like"/>
    <property type="match status" value="1"/>
</dbReference>
<dbReference type="NCBIfam" id="TIGR01439">
    <property type="entry name" value="lp_hng_hel_AbrB"/>
    <property type="match status" value="1"/>
</dbReference>
<evidence type="ECO:0000313" key="2">
    <source>
        <dbReference type="EMBL" id="MBN9412297.1"/>
    </source>
</evidence>
<comment type="caution">
    <text evidence="2">The sequence shown here is derived from an EMBL/GenBank/DDBJ whole genome shotgun (WGS) entry which is preliminary data.</text>
</comment>
<reference evidence="2" key="1">
    <citation type="submission" date="2021-02" db="EMBL/GenBank/DDBJ databases">
        <title>Thiocyanate and organic carbon inputs drive convergent selection for specific autotrophic Afipia and Thiobacillus strains within complex microbiomes.</title>
        <authorList>
            <person name="Huddy R.J."/>
            <person name="Sachdeva R."/>
            <person name="Kadzinga F."/>
            <person name="Kantor R.S."/>
            <person name="Harrison S.T.L."/>
            <person name="Banfield J.F."/>
        </authorList>
    </citation>
    <scope>NUCLEOTIDE SEQUENCE</scope>
    <source>
        <strain evidence="2">SCN18_10_11_15_R4_P_38_20</strain>
    </source>
</reference>
<evidence type="ECO:0000313" key="3">
    <source>
        <dbReference type="Proteomes" id="UP000664414"/>
    </source>
</evidence>
<organism evidence="2 3">
    <name type="scientific">Candidatus Paracaedimonas acanthamoebae</name>
    <dbReference type="NCBI Taxonomy" id="244581"/>
    <lineage>
        <taxon>Bacteria</taxon>
        <taxon>Pseudomonadati</taxon>
        <taxon>Pseudomonadota</taxon>
        <taxon>Alphaproteobacteria</taxon>
        <taxon>Holosporales</taxon>
        <taxon>Caedimonadaceae</taxon>
        <taxon>Candidatus Paracaedimonas</taxon>
    </lineage>
</organism>
<sequence>MIPRAKISKGGKIVIPAFFRKKLNLKDGEEVMLELQDDHLVITSLKHKLEAARQIVNRYHSSKESLVDILFEMRREESKHEQ</sequence>
<proteinExistence type="predicted"/>
<accession>A0A8J7TTL5</accession>
<evidence type="ECO:0000259" key="1">
    <source>
        <dbReference type="SMART" id="SM00966"/>
    </source>
</evidence>
<keyword evidence="2" id="KW-0238">DNA-binding</keyword>
<dbReference type="InterPro" id="IPR037914">
    <property type="entry name" value="SpoVT-AbrB_sf"/>
</dbReference>
<dbReference type="SMART" id="SM00966">
    <property type="entry name" value="SpoVT_AbrB"/>
    <property type="match status" value="1"/>
</dbReference>
<protein>
    <submittedName>
        <fullName evidence="2">AbrB/MazE/SpoVT family DNA-binding domain-containing protein</fullName>
    </submittedName>
</protein>
<dbReference type="EMBL" id="JAFKGL010000001">
    <property type="protein sequence ID" value="MBN9412297.1"/>
    <property type="molecule type" value="Genomic_DNA"/>
</dbReference>
<dbReference type="AlphaFoldDB" id="A0A8J7TTL5"/>
<dbReference type="GO" id="GO:0003677">
    <property type="term" value="F:DNA binding"/>
    <property type="evidence" value="ECO:0007669"/>
    <property type="project" value="UniProtKB-KW"/>
</dbReference>
<feature type="domain" description="SpoVT-AbrB" evidence="1">
    <location>
        <begin position="5"/>
        <end position="50"/>
    </location>
</feature>
<name>A0A8J7TTL5_9PROT</name>
<dbReference type="InterPro" id="IPR007159">
    <property type="entry name" value="SpoVT-AbrB_dom"/>
</dbReference>
<dbReference type="Proteomes" id="UP000664414">
    <property type="component" value="Unassembled WGS sequence"/>
</dbReference>
<dbReference type="Pfam" id="PF04014">
    <property type="entry name" value="MazE_antitoxin"/>
    <property type="match status" value="1"/>
</dbReference>
<dbReference type="Gene3D" id="2.10.260.10">
    <property type="match status" value="1"/>
</dbReference>
<gene>
    <name evidence="2" type="ORF">J0H12_00010</name>
</gene>